<dbReference type="EMBL" id="JBHUCM010000044">
    <property type="protein sequence ID" value="MFD1544537.1"/>
    <property type="molecule type" value="Genomic_DNA"/>
</dbReference>
<feature type="transmembrane region" description="Helical" evidence="1">
    <location>
        <begin position="376"/>
        <end position="396"/>
    </location>
</feature>
<keyword evidence="1" id="KW-1133">Transmembrane helix</keyword>
<evidence type="ECO:0000256" key="1">
    <source>
        <dbReference type="SAM" id="Phobius"/>
    </source>
</evidence>
<keyword evidence="3" id="KW-1185">Reference proteome</keyword>
<reference evidence="3" key="1">
    <citation type="journal article" date="2019" name="Int. J. Syst. Evol. Microbiol.">
        <title>The Global Catalogue of Microorganisms (GCM) 10K type strain sequencing project: providing services to taxonomists for standard genome sequencing and annotation.</title>
        <authorList>
            <consortium name="The Broad Institute Genomics Platform"/>
            <consortium name="The Broad Institute Genome Sequencing Center for Infectious Disease"/>
            <person name="Wu L."/>
            <person name="Ma J."/>
        </authorList>
    </citation>
    <scope>NUCLEOTIDE SEQUENCE [LARGE SCALE GENOMIC DNA]</scope>
    <source>
        <strain evidence="3">CGMCC 1.15399</strain>
    </source>
</reference>
<sequence length="422" mass="46094">MATADGYQYTFGAMAGAGVALDEVGDELGKILRVLETECQLSQGAFGWAAELGARKQYAMFVSTWRGEVEFAMGKARELAEKSAKTDQGYLSTENARLNSLLYTVGWNPDSSGKFKKQPELNLSHQDRYTDNDGTWAFRGLLGTGMLGLGVNAWALRRYPEWKQVSAETKAARKGSAVLHLTNPVTRQAIETGRSPVPKGYTYYERFDRKAKTLRVVLVKSQSAVMSKSTVSKLRFAKRFSLLALTAGVVWELLTIPSDEDLNRAMHGWEEVAARARALFGSDLPALKELALANWSGVAKNKADDRIFRFIHGGIDLADFATEMANRLAALIEQLNALHKAAYVATTITVAALIAHAALSFIPAMRVVAAFLGNQLTTIAMFVLTAAPAAAASVFGGNMKDAFLNMNTFPVNRGSEMRFGWK</sequence>
<accession>A0ABW4GTD7</accession>
<dbReference type="RefSeq" id="WP_219529281.1">
    <property type="nucleotide sequence ID" value="NZ_JAHKRM010000006.1"/>
</dbReference>
<protein>
    <recommendedName>
        <fullName evidence="4">WXG100 family type VII secretion target</fullName>
    </recommendedName>
</protein>
<feature type="transmembrane region" description="Helical" evidence="1">
    <location>
        <begin position="341"/>
        <end position="364"/>
    </location>
</feature>
<comment type="caution">
    <text evidence="2">The sequence shown here is derived from an EMBL/GenBank/DDBJ whole genome shotgun (WGS) entry which is preliminary data.</text>
</comment>
<name>A0ABW4GTD7_9ACTN</name>
<evidence type="ECO:0008006" key="4">
    <source>
        <dbReference type="Google" id="ProtNLM"/>
    </source>
</evidence>
<dbReference type="Proteomes" id="UP001597097">
    <property type="component" value="Unassembled WGS sequence"/>
</dbReference>
<evidence type="ECO:0000313" key="2">
    <source>
        <dbReference type="EMBL" id="MFD1544537.1"/>
    </source>
</evidence>
<organism evidence="2 3">
    <name type="scientific">Nonomuraea guangzhouensis</name>
    <dbReference type="NCBI Taxonomy" id="1291555"/>
    <lineage>
        <taxon>Bacteria</taxon>
        <taxon>Bacillati</taxon>
        <taxon>Actinomycetota</taxon>
        <taxon>Actinomycetes</taxon>
        <taxon>Streptosporangiales</taxon>
        <taxon>Streptosporangiaceae</taxon>
        <taxon>Nonomuraea</taxon>
    </lineage>
</organism>
<evidence type="ECO:0000313" key="3">
    <source>
        <dbReference type="Proteomes" id="UP001597097"/>
    </source>
</evidence>
<gene>
    <name evidence="2" type="ORF">ACFSJ0_46370</name>
</gene>
<keyword evidence="1" id="KW-0472">Membrane</keyword>
<proteinExistence type="predicted"/>
<keyword evidence="1" id="KW-0812">Transmembrane</keyword>